<feature type="compositionally biased region" description="Basic and acidic residues" evidence="7">
    <location>
        <begin position="13"/>
        <end position="37"/>
    </location>
</feature>
<proteinExistence type="inferred from homology"/>
<comment type="subcellular location">
    <subcellularLocation>
        <location evidence="6">Cytoplasm</location>
    </subcellularLocation>
    <subcellularLocation>
        <location evidence="6">Endosome</location>
    </subcellularLocation>
</comment>
<dbReference type="InterPro" id="IPR040608">
    <property type="entry name" value="Snf8/Vps36"/>
</dbReference>
<dbReference type="PANTHER" id="PTHR13128:SF12">
    <property type="entry name" value="VACUOLAR PROTEIN-SORTING-ASSOCIATED PROTEIN 36"/>
    <property type="match status" value="1"/>
</dbReference>
<comment type="caution">
    <text evidence="9">The sequence shown here is derived from an EMBL/GenBank/DDBJ whole genome shotgun (WGS) entry which is preliminary data.</text>
</comment>
<evidence type="ECO:0000256" key="1">
    <source>
        <dbReference type="ARBA" id="ARBA00009697"/>
    </source>
</evidence>
<dbReference type="GO" id="GO:0000814">
    <property type="term" value="C:ESCRT II complex"/>
    <property type="evidence" value="ECO:0007669"/>
    <property type="project" value="UniProtKB-UniRule"/>
</dbReference>
<organism evidence="9 10">
    <name type="scientific">Allacma fusca</name>
    <dbReference type="NCBI Taxonomy" id="39272"/>
    <lineage>
        <taxon>Eukaryota</taxon>
        <taxon>Metazoa</taxon>
        <taxon>Ecdysozoa</taxon>
        <taxon>Arthropoda</taxon>
        <taxon>Hexapoda</taxon>
        <taxon>Collembola</taxon>
        <taxon>Symphypleona</taxon>
        <taxon>Sminthuridae</taxon>
        <taxon>Allacma</taxon>
    </lineage>
</organism>
<comment type="function">
    <text evidence="6">Component of the ESCRT-II complex (endosomal sorting complex required for transport II), which is required for multivesicular body (MVB) formation and sorting of endosomal cargo proteins into MVBs.</text>
</comment>
<keyword evidence="3 6" id="KW-0813">Transport</keyword>
<evidence type="ECO:0000256" key="5">
    <source>
        <dbReference type="ARBA" id="ARBA00022927"/>
    </source>
</evidence>
<dbReference type="EMBL" id="CAJVCH010363398">
    <property type="protein sequence ID" value="CAG7816199.1"/>
    <property type="molecule type" value="Genomic_DNA"/>
</dbReference>
<dbReference type="Proteomes" id="UP000708208">
    <property type="component" value="Unassembled WGS sequence"/>
</dbReference>
<evidence type="ECO:0000256" key="7">
    <source>
        <dbReference type="SAM" id="MobiDB-lite"/>
    </source>
</evidence>
<accession>A0A8J2L647</accession>
<dbReference type="GO" id="GO:0043130">
    <property type="term" value="F:ubiquitin binding"/>
    <property type="evidence" value="ECO:0007669"/>
    <property type="project" value="UniProtKB-UniRule"/>
</dbReference>
<gene>
    <name evidence="9" type="ORF">AFUS01_LOCUS26829</name>
</gene>
<evidence type="ECO:0000259" key="8">
    <source>
        <dbReference type="PROSITE" id="PS51495"/>
    </source>
</evidence>
<dbReference type="AlphaFoldDB" id="A0A8J2L647"/>
<dbReference type="InterPro" id="IPR037855">
    <property type="entry name" value="Vps36"/>
</dbReference>
<evidence type="ECO:0000256" key="2">
    <source>
        <dbReference type="ARBA" id="ARBA00017953"/>
    </source>
</evidence>
<dbReference type="GO" id="GO:0032266">
    <property type="term" value="F:phosphatidylinositol-3-phosphate binding"/>
    <property type="evidence" value="ECO:0007669"/>
    <property type="project" value="UniProtKB-UniRule"/>
</dbReference>
<feature type="region of interest" description="Disordered" evidence="7">
    <location>
        <begin position="1"/>
        <end position="105"/>
    </location>
</feature>
<evidence type="ECO:0000256" key="3">
    <source>
        <dbReference type="ARBA" id="ARBA00022448"/>
    </source>
</evidence>
<dbReference type="GO" id="GO:0043328">
    <property type="term" value="P:protein transport to vacuole involved in ubiquitin-dependent protein catabolic process via the multivesicular body sorting pathway"/>
    <property type="evidence" value="ECO:0007669"/>
    <property type="project" value="UniProtKB-UniRule"/>
</dbReference>
<dbReference type="InterPro" id="IPR021648">
    <property type="entry name" value="GLUE_dom"/>
</dbReference>
<dbReference type="FunFam" id="1.10.10.10:FF:000416">
    <property type="entry name" value="Vacuolar protein-sorting-associated protein 36"/>
    <property type="match status" value="1"/>
</dbReference>
<dbReference type="GO" id="GO:0031902">
    <property type="term" value="C:late endosome membrane"/>
    <property type="evidence" value="ECO:0007669"/>
    <property type="project" value="UniProtKB-UniRule"/>
</dbReference>
<sequence>MTHNQPKSQGPVETDRISVRSEGSREAARNLALDHHRPTPSPLHTPPNTSPPGSHRLSLPEHKVPSSLTSIGSPRNVRKSRSQGGGRKFFKSRSISKSFRRPRGSRRVFGRRNKNKLDPTNPILVNQPSDIGNCPACHIGTVQKSINVLALIFLIYYIINQCNKYIGKDSEMDLFYYCTDSLRDGEEVLTVQSGIRFYHGEERVQMTYECGTASLTSHRIKWKNPVMIISLDLKAVQRFEKSIPKSFSFSRQKSPKITLFLQRVEGMRGQSPFPSLGLNVIKLTFTCGGCEEFAKMLQQVLFEKRWDRPLLASGTAKFRPGIVGIERQLEKQVWKTEQDISEAFRDINSLIEMAKPMVQLANTISNKMKEKQGSISDDETIQFRQHLLSLGVKDPVTKAKYGHGNVYFEKLAVEMSNALSEQVREGGGMMSLVEAYCRLNRARGVELVSPEDLLHACHCLEKMKLPIQLREFESKVKVLQHESFNDDVCVATAISLLDEHYSMTPEEYATIANIPLLLAKHGLILTEKRGKACRDESVEGVRAPET</sequence>
<keyword evidence="5 6" id="KW-0653">Protein transport</keyword>
<reference evidence="9" key="1">
    <citation type="submission" date="2021-06" db="EMBL/GenBank/DDBJ databases">
        <authorList>
            <person name="Hodson N. C."/>
            <person name="Mongue J. A."/>
            <person name="Jaron S. K."/>
        </authorList>
    </citation>
    <scope>NUCLEOTIDE SEQUENCE</scope>
</reference>
<comment type="similarity">
    <text evidence="1 6">Belongs to the VPS36 family.</text>
</comment>
<evidence type="ECO:0000256" key="4">
    <source>
        <dbReference type="ARBA" id="ARBA00022490"/>
    </source>
</evidence>
<keyword evidence="10" id="KW-1185">Reference proteome</keyword>
<evidence type="ECO:0000313" key="9">
    <source>
        <dbReference type="EMBL" id="CAG7816199.1"/>
    </source>
</evidence>
<evidence type="ECO:0000256" key="6">
    <source>
        <dbReference type="RuleBase" id="RU367095"/>
    </source>
</evidence>
<dbReference type="OrthoDB" id="271448at2759"/>
<dbReference type="PROSITE" id="PS51495">
    <property type="entry name" value="GLUE"/>
    <property type="match status" value="1"/>
</dbReference>
<keyword evidence="4 6" id="KW-0963">Cytoplasm</keyword>
<keyword evidence="6" id="KW-0967">Endosome</keyword>
<dbReference type="PANTHER" id="PTHR13128">
    <property type="entry name" value="VACUOLAR PROTEIN-SORTING-ASSOCIATED PROTEIN 36"/>
    <property type="match status" value="1"/>
</dbReference>
<dbReference type="Pfam" id="PF04157">
    <property type="entry name" value="EAP30"/>
    <property type="match status" value="1"/>
</dbReference>
<name>A0A8J2L647_9HEXA</name>
<feature type="compositionally biased region" description="Pro residues" evidence="7">
    <location>
        <begin position="39"/>
        <end position="50"/>
    </location>
</feature>
<feature type="domain" description="GLUE N-terminal" evidence="8">
    <location>
        <begin position="172"/>
        <end position="313"/>
    </location>
</feature>
<evidence type="ECO:0000313" key="10">
    <source>
        <dbReference type="Proteomes" id="UP000708208"/>
    </source>
</evidence>
<dbReference type="Pfam" id="PF11605">
    <property type="entry name" value="Vps36_ESCRT-II"/>
    <property type="match status" value="1"/>
</dbReference>
<comment type="subunit">
    <text evidence="6">Component of the endosomal sorting complex required for transport II (ESCRT-II).</text>
</comment>
<protein>
    <recommendedName>
        <fullName evidence="2 6">Vacuolar protein-sorting-associated protein 36</fullName>
    </recommendedName>
    <alternativeName>
        <fullName evidence="6">ESCRT-II complex subunit VPS36</fullName>
    </alternativeName>
</protein>